<keyword evidence="1" id="KW-0472">Membrane</keyword>
<feature type="transmembrane region" description="Helical" evidence="1">
    <location>
        <begin position="322"/>
        <end position="343"/>
    </location>
</feature>
<feature type="transmembrane region" description="Helical" evidence="1">
    <location>
        <begin position="62"/>
        <end position="83"/>
    </location>
</feature>
<sequence>MPDRPREEQPAPAQGRLVVLVCVLLIAAQLAFRGWAVLGSWFQFDDVVFISRLYDQPWSWDLVGAGYAGHFMPAGLTLTWLFVQLDPLGFTPYALTLLGLQALASVGFLLLLRSLFGARWGIVPALAVYLFSAITLNAFIWWAAGVNQLALQVALAWGLLCHLAYLRSGRFRWVLATVAVIVVCLAFYEKVLLVYGAVAIVTLAWFTSGGARQRLAQVWSRYRAGVVTHVLTGLVFIAVYVQFALTLPDTGGKSLPAAGLIGNMVTKAWLPAMFGGPLDYSVLAGPFQLVDPADTVLLLALLLAVAFVVHVDRTFLRSRRAWLLPLFFVLADLGLVAAARASVIGSTIGLEFRYVTELGMVTPLAAALATMAVRGAVETVEPRPGAAPSPLLANREVMALATAVVVGLSLVSSLRFVDHWRGSKESRDYFANVDRTLGSPEDPTPLVNVSVPQYLMWGFDYPRNTNKYVLAMYDDRFTFPDVAQDDIFVIDDDGVVRSLRVAPVVTTEGPEEGCVDRLTARRPVTLPLTDTVDGTDWWARLPYATKQATGVRIEAGDTTHELTLEPGLRNLYFRADGHFDEVTLTLTGPGRWVCVGNLSLGFPQPQEPGDDDQSGSAAP</sequence>
<feature type="transmembrane region" description="Helical" evidence="1">
    <location>
        <begin position="17"/>
        <end position="42"/>
    </location>
</feature>
<feature type="transmembrane region" description="Helical" evidence="1">
    <location>
        <begin position="149"/>
        <end position="166"/>
    </location>
</feature>
<evidence type="ECO:0000313" key="2">
    <source>
        <dbReference type="EMBL" id="MFC5178860.1"/>
    </source>
</evidence>
<dbReference type="EMBL" id="JBHSKD010000027">
    <property type="protein sequence ID" value="MFC5178860.1"/>
    <property type="molecule type" value="Genomic_DNA"/>
</dbReference>
<organism evidence="2 3">
    <name type="scientific">Nocardioides taihuensis</name>
    <dbReference type="NCBI Taxonomy" id="1835606"/>
    <lineage>
        <taxon>Bacteria</taxon>
        <taxon>Bacillati</taxon>
        <taxon>Actinomycetota</taxon>
        <taxon>Actinomycetes</taxon>
        <taxon>Propionibacteriales</taxon>
        <taxon>Nocardioidaceae</taxon>
        <taxon>Nocardioides</taxon>
    </lineage>
</organism>
<evidence type="ECO:0008006" key="4">
    <source>
        <dbReference type="Google" id="ProtNLM"/>
    </source>
</evidence>
<feature type="transmembrane region" description="Helical" evidence="1">
    <location>
        <begin position="224"/>
        <end position="248"/>
    </location>
</feature>
<feature type="transmembrane region" description="Helical" evidence="1">
    <location>
        <begin position="123"/>
        <end position="143"/>
    </location>
</feature>
<feature type="transmembrane region" description="Helical" evidence="1">
    <location>
        <begin position="194"/>
        <end position="212"/>
    </location>
</feature>
<keyword evidence="1" id="KW-1133">Transmembrane helix</keyword>
<keyword evidence="3" id="KW-1185">Reference proteome</keyword>
<dbReference type="Proteomes" id="UP001596087">
    <property type="component" value="Unassembled WGS sequence"/>
</dbReference>
<feature type="transmembrane region" description="Helical" evidence="1">
    <location>
        <begin position="171"/>
        <end position="188"/>
    </location>
</feature>
<accession>A0ABW0BP45</accession>
<keyword evidence="1" id="KW-0812">Transmembrane</keyword>
<proteinExistence type="predicted"/>
<feature type="transmembrane region" description="Helical" evidence="1">
    <location>
        <begin position="296"/>
        <end position="316"/>
    </location>
</feature>
<evidence type="ECO:0000313" key="3">
    <source>
        <dbReference type="Proteomes" id="UP001596087"/>
    </source>
</evidence>
<reference evidence="3" key="1">
    <citation type="journal article" date="2019" name="Int. J. Syst. Evol. Microbiol.">
        <title>The Global Catalogue of Microorganisms (GCM) 10K type strain sequencing project: providing services to taxonomists for standard genome sequencing and annotation.</title>
        <authorList>
            <consortium name="The Broad Institute Genomics Platform"/>
            <consortium name="The Broad Institute Genome Sequencing Center for Infectious Disease"/>
            <person name="Wu L."/>
            <person name="Ma J."/>
        </authorList>
    </citation>
    <scope>NUCLEOTIDE SEQUENCE [LARGE SCALE GENOMIC DNA]</scope>
    <source>
        <strain evidence="3">DFY41</strain>
    </source>
</reference>
<feature type="transmembrane region" description="Helical" evidence="1">
    <location>
        <begin position="89"/>
        <end position="111"/>
    </location>
</feature>
<name>A0ABW0BP45_9ACTN</name>
<gene>
    <name evidence="2" type="ORF">ACFPGP_19415</name>
</gene>
<evidence type="ECO:0000256" key="1">
    <source>
        <dbReference type="SAM" id="Phobius"/>
    </source>
</evidence>
<comment type="caution">
    <text evidence="2">The sequence shown here is derived from an EMBL/GenBank/DDBJ whole genome shotgun (WGS) entry which is preliminary data.</text>
</comment>
<dbReference type="RefSeq" id="WP_378592610.1">
    <property type="nucleotide sequence ID" value="NZ_JBHSKD010000027.1"/>
</dbReference>
<protein>
    <recommendedName>
        <fullName evidence="4">DUF2079 domain-containing protein</fullName>
    </recommendedName>
</protein>